<gene>
    <name evidence="2" type="ORF">ASZ90_011867</name>
</gene>
<dbReference type="AlphaFoldDB" id="A0A0W8FBZ0"/>
<keyword evidence="1" id="KW-0472">Membrane</keyword>
<evidence type="ECO:0000256" key="1">
    <source>
        <dbReference type="SAM" id="Phobius"/>
    </source>
</evidence>
<reference evidence="2" key="1">
    <citation type="journal article" date="2015" name="Proc. Natl. Acad. Sci. U.S.A.">
        <title>Networks of energetic and metabolic interactions define dynamics in microbial communities.</title>
        <authorList>
            <person name="Embree M."/>
            <person name="Liu J.K."/>
            <person name="Al-Bassam M.M."/>
            <person name="Zengler K."/>
        </authorList>
    </citation>
    <scope>NUCLEOTIDE SEQUENCE</scope>
</reference>
<name>A0A0W8FBZ0_9ZZZZ</name>
<accession>A0A0W8FBZ0</accession>
<evidence type="ECO:0000313" key="2">
    <source>
        <dbReference type="EMBL" id="KUG18412.1"/>
    </source>
</evidence>
<comment type="caution">
    <text evidence="2">The sequence shown here is derived from an EMBL/GenBank/DDBJ whole genome shotgun (WGS) entry which is preliminary data.</text>
</comment>
<keyword evidence="1" id="KW-1133">Transmembrane helix</keyword>
<feature type="transmembrane region" description="Helical" evidence="1">
    <location>
        <begin position="20"/>
        <end position="38"/>
    </location>
</feature>
<protein>
    <submittedName>
        <fullName evidence="2">Uncharacterized protein</fullName>
    </submittedName>
</protein>
<organism evidence="2">
    <name type="scientific">hydrocarbon metagenome</name>
    <dbReference type="NCBI Taxonomy" id="938273"/>
    <lineage>
        <taxon>unclassified sequences</taxon>
        <taxon>metagenomes</taxon>
        <taxon>ecological metagenomes</taxon>
    </lineage>
</organism>
<proteinExistence type="predicted"/>
<sequence length="79" mass="8893">MQVQEKGFSLNYVGQARPRFWSLFLCASVVGSGSLFTLDAKGYREFPIQVHPYYIARSPEKGMKKGKGSTCRDTISAWL</sequence>
<dbReference type="EMBL" id="LNQE01001382">
    <property type="protein sequence ID" value="KUG18412.1"/>
    <property type="molecule type" value="Genomic_DNA"/>
</dbReference>
<keyword evidence="1" id="KW-0812">Transmembrane</keyword>